<evidence type="ECO:0000256" key="1">
    <source>
        <dbReference type="ARBA" id="ARBA00000799"/>
    </source>
</evidence>
<dbReference type="InterPro" id="IPR005801">
    <property type="entry name" value="ADC_synthase"/>
</dbReference>
<dbReference type="EC" id="5.4.4.2" evidence="3"/>
<gene>
    <name evidence="7" type="ORF">E4Q23_07215</name>
</gene>
<dbReference type="Pfam" id="PF00425">
    <property type="entry name" value="Chorismate_bind"/>
    <property type="match status" value="1"/>
</dbReference>
<evidence type="ECO:0000256" key="2">
    <source>
        <dbReference type="ARBA" id="ARBA00005297"/>
    </source>
</evidence>
<comment type="caution">
    <text evidence="7">The sequence shown here is derived from an EMBL/GenBank/DDBJ whole genome shotgun (WGS) entry which is preliminary data.</text>
</comment>
<comment type="similarity">
    <text evidence="2">Belongs to the isochorismate synthase family.</text>
</comment>
<dbReference type="InterPro" id="IPR004561">
    <property type="entry name" value="IsoChor_synthase"/>
</dbReference>
<dbReference type="PANTHER" id="PTHR42839:SF2">
    <property type="entry name" value="ISOCHORISMATE SYNTHASE ENTC"/>
    <property type="match status" value="1"/>
</dbReference>
<evidence type="ECO:0000313" key="8">
    <source>
        <dbReference type="Proteomes" id="UP000749010"/>
    </source>
</evidence>
<keyword evidence="4 7" id="KW-0413">Isomerase</keyword>
<evidence type="ECO:0000256" key="3">
    <source>
        <dbReference type="ARBA" id="ARBA00012824"/>
    </source>
</evidence>
<evidence type="ECO:0000256" key="4">
    <source>
        <dbReference type="ARBA" id="ARBA00023235"/>
    </source>
</evidence>
<proteinExistence type="inferred from homology"/>
<dbReference type="Proteomes" id="UP000749010">
    <property type="component" value="Unassembled WGS sequence"/>
</dbReference>
<dbReference type="NCBIfam" id="TIGR00543">
    <property type="entry name" value="isochor_syn"/>
    <property type="match status" value="1"/>
</dbReference>
<reference evidence="7 8" key="1">
    <citation type="submission" date="2019-03" db="EMBL/GenBank/DDBJ databases">
        <title>Metabolic reconstructions from genomes of highly enriched 'Candidatus Accumulibacter' and 'Candidatus Competibacter' bioreactor populations.</title>
        <authorList>
            <person name="Annavajhala M.K."/>
            <person name="Welles L."/>
            <person name="Abbas B."/>
            <person name="Sorokin D."/>
            <person name="Park H."/>
            <person name="Van Loosdrecht M."/>
            <person name="Chandran K."/>
        </authorList>
    </citation>
    <scope>NUCLEOTIDE SEQUENCE [LARGE SCALE GENOMIC DNA]</scope>
    <source>
        <strain evidence="7 8">SBR_S</strain>
    </source>
</reference>
<dbReference type="PANTHER" id="PTHR42839">
    <property type="entry name" value="ISOCHORISMATE SYNTHASE ENTC"/>
    <property type="match status" value="1"/>
</dbReference>
<name>A0ABX1TWC3_9PROT</name>
<keyword evidence="8" id="KW-1185">Reference proteome</keyword>
<evidence type="ECO:0000256" key="5">
    <source>
        <dbReference type="ARBA" id="ARBA00041564"/>
    </source>
</evidence>
<sequence length="504" mass="53235">MSECMNLAELLDGPRSALLRRRLRARLAAAAARGLLSVTLDLGAGKDERWLDVDLAQAQLNWWARPTEAGRDSPQRTGAGGDFRLAIGSAMSFTSAGAARFSALQAAFSGLAPVWEHDDWQHTGFVPAAHIGFAFAENTENTRNAADSADDLPNARLLVPAILLANRAGRCTATFSCAVREGESAIERWRSALRAAQSPERAPERTPAPAAAASVVRRRSAALADRAFLARARAALAAIAGGGVDKLVLARSVYVDSSKRIDPAALLAALADRHPECTIYGVGEREQCFLGATPERLVSLRHGLVEADALAGTAWPVAAANPRAASVLALQHDKNTHEQQLVVDAVRAALLPLCAVLASPTPAEVLQLRELQHLRTRVRGHVRPGVGLFDLIACLHPTPAVGGVPSGAARHWLRSHGDRRGAWYSGGIGWIDRDGDGEAVVALRCARIKGSEAELFAGAGIVAGSDPAQEFAETEAKMAVIAEALRQPLGQALRGVPGQVSRSA</sequence>
<protein>
    <recommendedName>
        <fullName evidence="3">isochorismate synthase</fullName>
        <ecNumber evidence="3">5.4.4.2</ecNumber>
    </recommendedName>
    <alternativeName>
        <fullName evidence="5">Isochorismate mutase</fullName>
    </alternativeName>
</protein>
<evidence type="ECO:0000259" key="6">
    <source>
        <dbReference type="Pfam" id="PF00425"/>
    </source>
</evidence>
<feature type="domain" description="Chorismate-utilising enzyme C-terminal" evidence="6">
    <location>
        <begin position="226"/>
        <end position="477"/>
    </location>
</feature>
<comment type="catalytic activity">
    <reaction evidence="1">
        <text>chorismate = isochorismate</text>
        <dbReference type="Rhea" id="RHEA:18985"/>
        <dbReference type="ChEBI" id="CHEBI:29748"/>
        <dbReference type="ChEBI" id="CHEBI:29780"/>
        <dbReference type="EC" id="5.4.4.2"/>
    </reaction>
</comment>
<dbReference type="SUPFAM" id="SSF56322">
    <property type="entry name" value="ADC synthase"/>
    <property type="match status" value="1"/>
</dbReference>
<evidence type="ECO:0000313" key="7">
    <source>
        <dbReference type="EMBL" id="NMQ27563.1"/>
    </source>
</evidence>
<organism evidence="7 8">
    <name type="scientific">Candidatus Accumulibacter phosphatis</name>
    <dbReference type="NCBI Taxonomy" id="327160"/>
    <lineage>
        <taxon>Bacteria</taxon>
        <taxon>Pseudomonadati</taxon>
        <taxon>Pseudomonadota</taxon>
        <taxon>Betaproteobacteria</taxon>
        <taxon>Candidatus Accumulibacter</taxon>
    </lineage>
</organism>
<dbReference type="GO" id="GO:0008909">
    <property type="term" value="F:isochorismate synthase activity"/>
    <property type="evidence" value="ECO:0007669"/>
    <property type="project" value="UniProtKB-EC"/>
</dbReference>
<accession>A0ABX1TWC3</accession>
<dbReference type="InterPro" id="IPR015890">
    <property type="entry name" value="Chorismate_C"/>
</dbReference>
<dbReference type="EMBL" id="SPMY01000019">
    <property type="protein sequence ID" value="NMQ27563.1"/>
    <property type="molecule type" value="Genomic_DNA"/>
</dbReference>
<dbReference type="Gene3D" id="3.60.120.10">
    <property type="entry name" value="Anthranilate synthase"/>
    <property type="match status" value="1"/>
</dbReference>